<accession>A0A4Q4TGM6</accession>
<dbReference type="Gene3D" id="3.30.70.100">
    <property type="match status" value="1"/>
</dbReference>
<organism evidence="3 4">
    <name type="scientific">Monosporascus ibericus</name>
    <dbReference type="NCBI Taxonomy" id="155417"/>
    <lineage>
        <taxon>Eukaryota</taxon>
        <taxon>Fungi</taxon>
        <taxon>Dikarya</taxon>
        <taxon>Ascomycota</taxon>
        <taxon>Pezizomycotina</taxon>
        <taxon>Sordariomycetes</taxon>
        <taxon>Xylariomycetidae</taxon>
        <taxon>Xylariales</taxon>
        <taxon>Xylariales incertae sedis</taxon>
        <taxon>Monosporascus</taxon>
    </lineage>
</organism>
<gene>
    <name evidence="3" type="ORF">DL764_003606</name>
</gene>
<comment type="similarity">
    <text evidence="1">Belongs to the tpcK family.</text>
</comment>
<dbReference type="EMBL" id="QJNU01000158">
    <property type="protein sequence ID" value="RYP05748.1"/>
    <property type="molecule type" value="Genomic_DNA"/>
</dbReference>
<evidence type="ECO:0000313" key="4">
    <source>
        <dbReference type="Proteomes" id="UP000293360"/>
    </source>
</evidence>
<comment type="caution">
    <text evidence="3">The sequence shown here is derived from an EMBL/GenBank/DDBJ whole genome shotgun (WGS) entry which is preliminary data.</text>
</comment>
<dbReference type="STRING" id="155417.A0A4Q4TGM6"/>
<protein>
    <recommendedName>
        <fullName evidence="2">EthD domain-containing protein</fullName>
    </recommendedName>
</protein>
<reference evidence="3 4" key="1">
    <citation type="submission" date="2018-06" db="EMBL/GenBank/DDBJ databases">
        <title>Complete Genomes of Monosporascus.</title>
        <authorList>
            <person name="Robinson A.J."/>
            <person name="Natvig D.O."/>
        </authorList>
    </citation>
    <scope>NUCLEOTIDE SEQUENCE [LARGE SCALE GENOMIC DNA]</scope>
    <source>
        <strain evidence="3 4">CBS 110550</strain>
    </source>
</reference>
<evidence type="ECO:0000259" key="2">
    <source>
        <dbReference type="Pfam" id="PF07110"/>
    </source>
</evidence>
<feature type="domain" description="EthD" evidence="2">
    <location>
        <begin position="21"/>
        <end position="118"/>
    </location>
</feature>
<dbReference type="GO" id="GO:0016491">
    <property type="term" value="F:oxidoreductase activity"/>
    <property type="evidence" value="ECO:0007669"/>
    <property type="project" value="InterPro"/>
</dbReference>
<dbReference type="Pfam" id="PF07110">
    <property type="entry name" value="EthD"/>
    <property type="match status" value="1"/>
</dbReference>
<evidence type="ECO:0000313" key="3">
    <source>
        <dbReference type="EMBL" id="RYP05748.1"/>
    </source>
</evidence>
<name>A0A4Q4TGM6_9PEZI</name>
<dbReference type="InterPro" id="IPR009799">
    <property type="entry name" value="EthD_dom"/>
</dbReference>
<keyword evidence="4" id="KW-1185">Reference proteome</keyword>
<dbReference type="OrthoDB" id="3454835at2759"/>
<proteinExistence type="inferred from homology"/>
<evidence type="ECO:0000256" key="1">
    <source>
        <dbReference type="ARBA" id="ARBA00005986"/>
    </source>
</evidence>
<dbReference type="SUPFAM" id="SSF54909">
    <property type="entry name" value="Dimeric alpha+beta barrel"/>
    <property type="match status" value="1"/>
</dbReference>
<dbReference type="AlphaFoldDB" id="A0A4Q4TGM6"/>
<dbReference type="InterPro" id="IPR011008">
    <property type="entry name" value="Dimeric_a/b-barrel"/>
</dbReference>
<sequence length="144" mass="16799">MAEQRSTPTRLIKYTVGHYRKEGVSEEAFRKWYHEEHLPMAIGLIKKDFNSPQKYVTPSDCCSEFKGLLGQIRPSWKIEEFDLVLEYWLHDLSELKNLISDPEWTGKAAKDEALWVDTDKASIQIGYDTLYLEEDGKIVNTEQK</sequence>
<dbReference type="Proteomes" id="UP000293360">
    <property type="component" value="Unassembled WGS sequence"/>
</dbReference>